<dbReference type="Pfam" id="PF09479">
    <property type="entry name" value="Flg_new"/>
    <property type="match status" value="1"/>
</dbReference>
<accession>A0AAP9RC44</accession>
<dbReference type="SUPFAM" id="SSF69360">
    <property type="entry name" value="Cell wall binding repeat"/>
    <property type="match status" value="1"/>
</dbReference>
<evidence type="ECO:0000256" key="1">
    <source>
        <dbReference type="ARBA" id="ARBA00004196"/>
    </source>
</evidence>
<dbReference type="Pfam" id="PF19127">
    <property type="entry name" value="Choline_bind_3"/>
    <property type="match status" value="1"/>
</dbReference>
<gene>
    <name evidence="6" type="ORF">FF104_02000</name>
</gene>
<feature type="repeat" description="Cell wall-binding" evidence="3">
    <location>
        <begin position="959"/>
        <end position="979"/>
    </location>
</feature>
<dbReference type="InterPro" id="IPR026906">
    <property type="entry name" value="LRR_5"/>
</dbReference>
<dbReference type="PANTHER" id="PTHR45661">
    <property type="entry name" value="SURFACE ANTIGEN"/>
    <property type="match status" value="1"/>
</dbReference>
<feature type="repeat" description="Cell wall-binding" evidence="3">
    <location>
        <begin position="917"/>
        <end position="937"/>
    </location>
</feature>
<dbReference type="AlphaFoldDB" id="A0AAP9RC44"/>
<sequence length="1017" mass="113303">MISKKTKKILALSMTLTVAGTAMPAMNTQNVAFAEENFVEEGKIDSDNINNLQGDDLENNDSKNTFKSKSIKTTGESVSLGSYGEIQNKVVKTTDAGVTLMMLDSWTSLNDFSNVDDKIVINDIEFKLNSDKSTVTVSKQTLKEDTDLDLPGTITCGGKDYTVTGIKSSVFYYCRYLTNVKIPKEIKNIEVQVFSGCSKLTSIDVANDSANYTSEDGILFSKDKKRIMCYPSGKEGEEYIIPEEVTSIDKYAFWECGKLTSIILPQDLEIIGNEAFYNCKGITNINIPEKVTNIGYGIFESCSGLISIDVDSNSTNYASENGILFSKDKKKIVCYPMGKEEKEYIIPQEVTSIGNGAFKGCSKLTSIILPKNLESIGEGAFRGCSEITRINIPEGVTRIESIAFGECYNLSDITLPKNLESIGMHSFYGCYELKSINLPNKVTRIDDYAFYHSGLTEMSIPKGVTYIGDNAFLDCRDLKTMSVHKDLGDSSINNIKDDVPCIIKYEEDASNMKISDILFNSSDSDAKLIIPSKIDDKQVASIGDNTLQIIKDNAEKTIVENKDMLKLLEDSNAGIDIDKITIKSNKEELKKFYDDCVNANYNENNYIADTYTVYNTAMDEAETVLNNRHSEQAEIDAALKKLKDAVNGLQLKPVSNKYTVTFNSNGGSEVGPIENVEEGTTIILPTAPTKAGYTFEGWYTDAACSEGNEFTISTLVNADMTVYAKWTKKSSSSSSSSKKERPLLKNEDGKISNIVLNKDRYSNEVIGTILSHIGLSVNNVDSLYKINTDAFKGNLATFDQIVVEEDGKETSLSYIYVKCEKAGISTLKVDVYSLKDKYDLYVYNTDELGNVKLVKVVSQDKIKDNDNFIDINVEDGQNYIVSEIKLQEKNVATELTSDNGWKQVQEKWTYIKDGKTAIGWIKDTDGKWYNIDSNGFMKTGWHKDSDGKWYSLSQNGAMRTGWFRDNNEKWYLLNNSGAMVTGWIQNGDKWYYLNDDGSMAVDTTVNGYYVNKSGEWE</sequence>
<dbReference type="NCBIfam" id="TIGR02543">
    <property type="entry name" value="List_Bact_rpt"/>
    <property type="match status" value="1"/>
</dbReference>
<evidence type="ECO:0000256" key="3">
    <source>
        <dbReference type="PROSITE-ProRule" id="PRU00591"/>
    </source>
</evidence>
<dbReference type="Proteomes" id="UP000515243">
    <property type="component" value="Chromosome 1"/>
</dbReference>
<protein>
    <submittedName>
        <fullName evidence="6">Uncharacterized protein</fullName>
    </submittedName>
</protein>
<dbReference type="InterPro" id="IPR042229">
    <property type="entry name" value="Listeria/Bacterioides_rpt_sf"/>
</dbReference>
<dbReference type="InterPro" id="IPR013378">
    <property type="entry name" value="InlB-like_B-rpt"/>
</dbReference>
<dbReference type="SUPFAM" id="SSF52058">
    <property type="entry name" value="L domain-like"/>
    <property type="match status" value="2"/>
</dbReference>
<dbReference type="EMBL" id="CP040626">
    <property type="protein sequence ID" value="QMW89754.1"/>
    <property type="molecule type" value="Genomic_DNA"/>
</dbReference>
<dbReference type="PANTHER" id="PTHR45661:SF3">
    <property type="entry name" value="IG-LIKE DOMAIN-CONTAINING PROTEIN"/>
    <property type="match status" value="1"/>
</dbReference>
<name>A0AAP9RC44_CLOBU</name>
<feature type="signal peptide" evidence="5">
    <location>
        <begin position="1"/>
        <end position="24"/>
    </location>
</feature>
<dbReference type="InterPro" id="IPR053139">
    <property type="entry name" value="Surface_bspA-like"/>
</dbReference>
<dbReference type="GeneID" id="92942890"/>
<keyword evidence="5" id="KW-0732">Signal</keyword>
<feature type="repeat" description="Cell wall-binding" evidence="3">
    <location>
        <begin position="938"/>
        <end position="958"/>
    </location>
</feature>
<evidence type="ECO:0000313" key="6">
    <source>
        <dbReference type="EMBL" id="QMW89754.1"/>
    </source>
</evidence>
<dbReference type="InterPro" id="IPR032675">
    <property type="entry name" value="LRR_dom_sf"/>
</dbReference>
<dbReference type="RefSeq" id="WP_051119261.1">
    <property type="nucleotide sequence ID" value="NZ_AP019716.1"/>
</dbReference>
<feature type="region of interest" description="Disordered" evidence="4">
    <location>
        <begin position="45"/>
        <end position="66"/>
    </location>
</feature>
<keyword evidence="2" id="KW-0677">Repeat</keyword>
<proteinExistence type="predicted"/>
<dbReference type="GO" id="GO:0030313">
    <property type="term" value="C:cell envelope"/>
    <property type="evidence" value="ECO:0007669"/>
    <property type="project" value="UniProtKB-SubCell"/>
</dbReference>
<dbReference type="InterPro" id="IPR018337">
    <property type="entry name" value="Cell_wall/Cho-bd_repeat"/>
</dbReference>
<dbReference type="Gene3D" id="1.20.1270.90">
    <property type="entry name" value="AF1782-like"/>
    <property type="match status" value="1"/>
</dbReference>
<organism evidence="6 7">
    <name type="scientific">Clostridium butyricum</name>
    <dbReference type="NCBI Taxonomy" id="1492"/>
    <lineage>
        <taxon>Bacteria</taxon>
        <taxon>Bacillati</taxon>
        <taxon>Bacillota</taxon>
        <taxon>Clostridia</taxon>
        <taxon>Eubacteriales</taxon>
        <taxon>Clostridiaceae</taxon>
        <taxon>Clostridium</taxon>
    </lineage>
</organism>
<evidence type="ECO:0000313" key="7">
    <source>
        <dbReference type="Proteomes" id="UP000515243"/>
    </source>
</evidence>
<dbReference type="PROSITE" id="PS51170">
    <property type="entry name" value="CW"/>
    <property type="match status" value="4"/>
</dbReference>
<feature type="chain" id="PRO_5042817145" evidence="5">
    <location>
        <begin position="25"/>
        <end position="1017"/>
    </location>
</feature>
<reference evidence="6 7" key="1">
    <citation type="submission" date="2019-05" db="EMBL/GenBank/DDBJ databases">
        <authorList>
            <person name="Schori C."/>
            <person name="Ahrens C."/>
        </authorList>
    </citation>
    <scope>NUCLEOTIDE SEQUENCE [LARGE SCALE GENOMIC DNA]</scope>
    <source>
        <strain evidence="6 7">DSM 10702</strain>
    </source>
</reference>
<dbReference type="Pfam" id="PF13306">
    <property type="entry name" value="LRR_5"/>
    <property type="match status" value="3"/>
</dbReference>
<dbReference type="Pfam" id="PF01473">
    <property type="entry name" value="Choline_bind_1"/>
    <property type="match status" value="1"/>
</dbReference>
<evidence type="ECO:0000256" key="2">
    <source>
        <dbReference type="ARBA" id="ARBA00022737"/>
    </source>
</evidence>
<comment type="subcellular location">
    <subcellularLocation>
        <location evidence="1">Cell envelope</location>
    </subcellularLocation>
</comment>
<dbReference type="Gene3D" id="2.60.40.4270">
    <property type="entry name" value="Listeria-Bacteroides repeat domain"/>
    <property type="match status" value="1"/>
</dbReference>
<evidence type="ECO:0000256" key="4">
    <source>
        <dbReference type="SAM" id="MobiDB-lite"/>
    </source>
</evidence>
<feature type="repeat" description="Cell wall-binding" evidence="3">
    <location>
        <begin position="980"/>
        <end position="999"/>
    </location>
</feature>
<dbReference type="Gene3D" id="3.80.10.10">
    <property type="entry name" value="Ribonuclease Inhibitor"/>
    <property type="match status" value="2"/>
</dbReference>
<evidence type="ECO:0000256" key="5">
    <source>
        <dbReference type="SAM" id="SignalP"/>
    </source>
</evidence>
<dbReference type="Gene3D" id="2.10.270.10">
    <property type="entry name" value="Cholin Binding"/>
    <property type="match status" value="1"/>
</dbReference>